<dbReference type="InterPro" id="IPR036322">
    <property type="entry name" value="WD40_repeat_dom_sf"/>
</dbReference>
<proteinExistence type="predicted"/>
<dbReference type="AlphaFoldDB" id="A0A1I8B054"/>
<evidence type="ECO:0000313" key="1">
    <source>
        <dbReference type="Proteomes" id="UP000095281"/>
    </source>
</evidence>
<dbReference type="WBParaSite" id="MhA1_Contig111.frz3.gene12">
    <property type="protein sequence ID" value="MhA1_Contig111.frz3.gene12"/>
    <property type="gene ID" value="MhA1_Contig111.frz3.gene12"/>
</dbReference>
<evidence type="ECO:0000313" key="2">
    <source>
        <dbReference type="WBParaSite" id="MhA1_Contig111.frz3.gene12"/>
    </source>
</evidence>
<name>A0A1I8B054_MELHA</name>
<organism evidence="1 2">
    <name type="scientific">Meloidogyne hapla</name>
    <name type="common">Root-knot nematode worm</name>
    <dbReference type="NCBI Taxonomy" id="6305"/>
    <lineage>
        <taxon>Eukaryota</taxon>
        <taxon>Metazoa</taxon>
        <taxon>Ecdysozoa</taxon>
        <taxon>Nematoda</taxon>
        <taxon>Chromadorea</taxon>
        <taxon>Rhabditida</taxon>
        <taxon>Tylenchina</taxon>
        <taxon>Tylenchomorpha</taxon>
        <taxon>Tylenchoidea</taxon>
        <taxon>Meloidogynidae</taxon>
        <taxon>Meloidogyninae</taxon>
        <taxon>Meloidogyne</taxon>
    </lineage>
</organism>
<protein>
    <submittedName>
        <fullName evidence="2">WD_REPEATS_REGION domain-containing protein</fullName>
    </submittedName>
</protein>
<sequence length="205" mass="23463">MQNKKSFIAEFDIESTNQEIGSVLARIFSLYESGLLRVLHSLAKNDGINENNREGAGNGKIEFVAVSSIQCFRHNDRNKNYLDEFATSLAISENNEGAVKRVECFVGTSKGRIIRLDPTNIKTSKFYYYSSQVSQGYGSEITNIKFSQSESYQIFACTSNDQKIFIFNYNESEPIKFLSLSRSTSIRQRLMSSTLFEWSPMYFYE</sequence>
<accession>A0A1I8B054</accession>
<dbReference type="Proteomes" id="UP000095281">
    <property type="component" value="Unplaced"/>
</dbReference>
<keyword evidence="1" id="KW-1185">Reference proteome</keyword>
<reference evidence="2" key="1">
    <citation type="submission" date="2016-11" db="UniProtKB">
        <authorList>
            <consortium name="WormBaseParasite"/>
        </authorList>
    </citation>
    <scope>IDENTIFICATION</scope>
</reference>
<dbReference type="InterPro" id="IPR015943">
    <property type="entry name" value="WD40/YVTN_repeat-like_dom_sf"/>
</dbReference>
<dbReference type="Gene3D" id="2.130.10.10">
    <property type="entry name" value="YVTN repeat-like/Quinoprotein amine dehydrogenase"/>
    <property type="match status" value="1"/>
</dbReference>
<dbReference type="SUPFAM" id="SSF50978">
    <property type="entry name" value="WD40 repeat-like"/>
    <property type="match status" value="1"/>
</dbReference>